<evidence type="ECO:0000313" key="6">
    <source>
        <dbReference type="EMBL" id="CAL4062405.1"/>
    </source>
</evidence>
<keyword evidence="3" id="KW-0479">Metal-binding</keyword>
<sequence>MEDDGYNGYMEPGSKRQKTDDKPDTINPIGYVDWCIKDNARKHRTIKYDLVHDKQSPTPVLRRGQSFKIIVNYTDRDFSREWDRVSLSLKFGNRPSRRKGTLIQLHVVNDNFTQDHDEWDAMIDQETALDKLVIQVRAPSDVPVGLWRLQVRSELSDTREFHESEETESYIIFNPWCKDDTVYMSAEDKLDEYILNDDGKVFAGGSAKYPVADPWAYGQFDDDVLPIAVHILDFARFSSTGRGSAVQVVRAISAGVNHQDDDGILVGNWTDDFSKGVEPWVWTGSVRILEEYRNSGYQPVKYGQCWVFSALTVTICRALGIPCRSVTNYESAHDTNNSLTIDNFFDADGNHIAGGPDGDNKDSIWNFHVWNDVWMTRPDLPPGYGGWQAIDSTPQEESANKMQCGPASLVAIRRGDIGFNYDVPFVFSEVNADVMFWQEDDTSDWGFSRMHMAKSEVGVCVWTKLPEKDDELGDDDNEDITLQYKNKEGTAAERLAIHNAIRGCKLAKQYYECKTSRRKDVGFELQDLEKINIGDPFKVQVVMTNKSSDVRTVTAALTAHSTYYTGILHKKIKKTDEKLTLAPGEQKTVTLNVNYNEYWKQLVPGCLIKMYVICRVSETGQTYTDEDNFSIEKPKLQIQMSENAQAHEPCQATIVFKNPLDVPLTKCRLSVEGAGLLKSMAIAVEGDVAPNGQFEYTVEFNPRVHGRRKLIACFNSLELFNVNGVKSINIKK</sequence>
<dbReference type="Pfam" id="PF01841">
    <property type="entry name" value="Transglut_core"/>
    <property type="match status" value="1"/>
</dbReference>
<dbReference type="EMBL" id="CAXKWB010000841">
    <property type="protein sequence ID" value="CAL4062405.1"/>
    <property type="molecule type" value="Genomic_DNA"/>
</dbReference>
<dbReference type="InterPro" id="IPR008958">
    <property type="entry name" value="Transglutaminase_C"/>
</dbReference>
<feature type="binding site" evidence="3">
    <location>
        <position position="488"/>
    </location>
    <ligand>
        <name>Ca(2+)</name>
        <dbReference type="ChEBI" id="CHEBI:29108"/>
    </ligand>
</feature>
<feature type="active site" evidence="2">
    <location>
        <position position="305"/>
    </location>
</feature>
<dbReference type="GO" id="GO:0046872">
    <property type="term" value="F:metal ion binding"/>
    <property type="evidence" value="ECO:0007669"/>
    <property type="project" value="UniProtKB-KW"/>
</dbReference>
<keyword evidence="7" id="KW-1185">Reference proteome</keyword>
<dbReference type="PIRSF" id="PIRSF000459">
    <property type="entry name" value="TGM_EBP42"/>
    <property type="match status" value="1"/>
</dbReference>
<dbReference type="FunFam" id="2.60.40.10:FF:000090">
    <property type="entry name" value="Protein-glutamine gamma-glutamyltransferase 2"/>
    <property type="match status" value="1"/>
</dbReference>
<comment type="cofactor">
    <cofactor evidence="3">
        <name>Ca(2+)</name>
        <dbReference type="ChEBI" id="CHEBI:29108"/>
    </cofactor>
    <text evidence="3">Binds 1 Ca(2+) ion per subunit.</text>
</comment>
<feature type="compositionally biased region" description="Basic and acidic residues" evidence="4">
    <location>
        <begin position="13"/>
        <end position="24"/>
    </location>
</feature>
<evidence type="ECO:0000256" key="1">
    <source>
        <dbReference type="ARBA" id="ARBA00005968"/>
    </source>
</evidence>
<feature type="domain" description="Transglutaminase-like" evidence="5">
    <location>
        <begin position="297"/>
        <end position="394"/>
    </location>
</feature>
<dbReference type="PANTHER" id="PTHR11590">
    <property type="entry name" value="PROTEIN-GLUTAMINE GAMMA-GLUTAMYLTRANSFERASE"/>
    <property type="match status" value="1"/>
</dbReference>
<feature type="active site" evidence="2">
    <location>
        <position position="368"/>
    </location>
</feature>
<dbReference type="InterPro" id="IPR036238">
    <property type="entry name" value="Transglutaminase_C_sf"/>
</dbReference>
<gene>
    <name evidence="6" type="ORF">MNOR_LOCUS2675</name>
</gene>
<dbReference type="InterPro" id="IPR036985">
    <property type="entry name" value="Transglutaminase-like_sf"/>
</dbReference>
<dbReference type="InterPro" id="IPR014756">
    <property type="entry name" value="Ig_E-set"/>
</dbReference>
<dbReference type="InterPro" id="IPR013783">
    <property type="entry name" value="Ig-like_fold"/>
</dbReference>
<dbReference type="SUPFAM" id="SSF54001">
    <property type="entry name" value="Cysteine proteinases"/>
    <property type="match status" value="1"/>
</dbReference>
<dbReference type="PANTHER" id="PTHR11590:SF40">
    <property type="entry name" value="HEMOCYTE PROTEIN-GLUTAMINE GAMMA-GLUTAMYLTRANSFERASE-LIKE PROTEIN"/>
    <property type="match status" value="1"/>
</dbReference>
<dbReference type="FunFam" id="2.60.40.10:FF:000171">
    <property type="entry name" value="protein-glutamine gamma-glutamyltransferase 6"/>
    <property type="match status" value="1"/>
</dbReference>
<feature type="binding site" evidence="3">
    <location>
        <position position="431"/>
    </location>
    <ligand>
        <name>Ca(2+)</name>
        <dbReference type="ChEBI" id="CHEBI:29108"/>
    </ligand>
</feature>
<dbReference type="Gene3D" id="3.90.260.10">
    <property type="entry name" value="Transglutaminase-like"/>
    <property type="match status" value="1"/>
</dbReference>
<name>A0AAV2PNC2_MEGNR</name>
<dbReference type="InterPro" id="IPR023608">
    <property type="entry name" value="Transglutaminase_animal"/>
</dbReference>
<evidence type="ECO:0000256" key="4">
    <source>
        <dbReference type="SAM" id="MobiDB-lite"/>
    </source>
</evidence>
<reference evidence="6 7" key="1">
    <citation type="submission" date="2024-05" db="EMBL/GenBank/DDBJ databases">
        <authorList>
            <person name="Wallberg A."/>
        </authorList>
    </citation>
    <scope>NUCLEOTIDE SEQUENCE [LARGE SCALE GENOMIC DNA]</scope>
</reference>
<feature type="binding site" evidence="3">
    <location>
        <position position="493"/>
    </location>
    <ligand>
        <name>Ca(2+)</name>
        <dbReference type="ChEBI" id="CHEBI:29108"/>
    </ligand>
</feature>
<dbReference type="SUPFAM" id="SSF49309">
    <property type="entry name" value="Transglutaminase, two C-terminal domains"/>
    <property type="match status" value="2"/>
</dbReference>
<dbReference type="Pfam" id="PF00868">
    <property type="entry name" value="Transglut_N"/>
    <property type="match status" value="1"/>
</dbReference>
<dbReference type="Proteomes" id="UP001497623">
    <property type="component" value="Unassembled WGS sequence"/>
</dbReference>
<evidence type="ECO:0000259" key="5">
    <source>
        <dbReference type="SMART" id="SM00460"/>
    </source>
</evidence>
<dbReference type="InterPro" id="IPR038765">
    <property type="entry name" value="Papain-like_cys_pep_sf"/>
</dbReference>
<organism evidence="6 7">
    <name type="scientific">Meganyctiphanes norvegica</name>
    <name type="common">Northern krill</name>
    <name type="synonym">Thysanopoda norvegica</name>
    <dbReference type="NCBI Taxonomy" id="48144"/>
    <lineage>
        <taxon>Eukaryota</taxon>
        <taxon>Metazoa</taxon>
        <taxon>Ecdysozoa</taxon>
        <taxon>Arthropoda</taxon>
        <taxon>Crustacea</taxon>
        <taxon>Multicrustacea</taxon>
        <taxon>Malacostraca</taxon>
        <taxon>Eumalacostraca</taxon>
        <taxon>Eucarida</taxon>
        <taxon>Euphausiacea</taxon>
        <taxon>Euphausiidae</taxon>
        <taxon>Meganyctiphanes</taxon>
    </lineage>
</organism>
<feature type="active site" evidence="2">
    <location>
        <position position="391"/>
    </location>
</feature>
<evidence type="ECO:0000313" key="7">
    <source>
        <dbReference type="Proteomes" id="UP001497623"/>
    </source>
</evidence>
<dbReference type="SMART" id="SM00460">
    <property type="entry name" value="TGc"/>
    <property type="match status" value="1"/>
</dbReference>
<feature type="region of interest" description="Disordered" evidence="4">
    <location>
        <begin position="1"/>
        <end position="24"/>
    </location>
</feature>
<protein>
    <recommendedName>
        <fullName evidence="5">Transglutaminase-like domain-containing protein</fullName>
    </recommendedName>
</protein>
<dbReference type="Pfam" id="PF00927">
    <property type="entry name" value="Transglut_C"/>
    <property type="match status" value="2"/>
</dbReference>
<dbReference type="AlphaFoldDB" id="A0AAV2PNC2"/>
<dbReference type="FunFam" id="3.90.260.10:FF:000002">
    <property type="entry name" value="Erythrocyte membrane protein band 4.2"/>
    <property type="match status" value="1"/>
</dbReference>
<proteinExistence type="inferred from homology"/>
<keyword evidence="3" id="KW-0106">Calcium</keyword>
<dbReference type="InterPro" id="IPR050779">
    <property type="entry name" value="Transglutaminase"/>
</dbReference>
<dbReference type="SUPFAM" id="SSF81296">
    <property type="entry name" value="E set domains"/>
    <property type="match status" value="1"/>
</dbReference>
<dbReference type="Gene3D" id="2.60.40.10">
    <property type="entry name" value="Immunoglobulins"/>
    <property type="match status" value="3"/>
</dbReference>
<evidence type="ECO:0000256" key="3">
    <source>
        <dbReference type="PIRSR" id="PIRSR000459-2"/>
    </source>
</evidence>
<evidence type="ECO:0000256" key="2">
    <source>
        <dbReference type="PIRSR" id="PIRSR000459-1"/>
    </source>
</evidence>
<accession>A0AAV2PNC2</accession>
<comment type="caution">
    <text evidence="6">The sequence shown here is derived from an EMBL/GenBank/DDBJ whole genome shotgun (WGS) entry which is preliminary data.</text>
</comment>
<feature type="binding site" evidence="3">
    <location>
        <position position="433"/>
    </location>
    <ligand>
        <name>Ca(2+)</name>
        <dbReference type="ChEBI" id="CHEBI:29108"/>
    </ligand>
</feature>
<dbReference type="GO" id="GO:0003810">
    <property type="term" value="F:protein-glutamine gamma-glutamyltransferase activity"/>
    <property type="evidence" value="ECO:0007669"/>
    <property type="project" value="InterPro"/>
</dbReference>
<dbReference type="InterPro" id="IPR001102">
    <property type="entry name" value="Transglutaminase_N"/>
</dbReference>
<dbReference type="InterPro" id="IPR002931">
    <property type="entry name" value="Transglutaminase-like"/>
</dbReference>
<comment type="similarity">
    <text evidence="1">Belongs to the transglutaminase superfamily. Transglutaminase family.</text>
</comment>